<keyword evidence="4" id="KW-0411">Iron-sulfur</keyword>
<dbReference type="Gene3D" id="3.30.70.20">
    <property type="match status" value="2"/>
</dbReference>
<dbReference type="EMBL" id="WPCR01000002">
    <property type="protein sequence ID" value="NHM13602.1"/>
    <property type="molecule type" value="Genomic_DNA"/>
</dbReference>
<dbReference type="PANTHER" id="PTHR43687:SF1">
    <property type="entry name" value="FERREDOXIN III"/>
    <property type="match status" value="1"/>
</dbReference>
<comment type="caution">
    <text evidence="6">The sequence shown here is derived from an EMBL/GenBank/DDBJ whole genome shotgun (WGS) entry which is preliminary data.</text>
</comment>
<keyword evidence="2" id="KW-0479">Metal-binding</keyword>
<evidence type="ECO:0000256" key="1">
    <source>
        <dbReference type="ARBA" id="ARBA00022485"/>
    </source>
</evidence>
<evidence type="ECO:0000259" key="5">
    <source>
        <dbReference type="PROSITE" id="PS51379"/>
    </source>
</evidence>
<accession>A0ABX0IHT9</accession>
<name>A0ABX0IHT9_9ACTN</name>
<dbReference type="Pfam" id="PF12838">
    <property type="entry name" value="Fer4_7"/>
    <property type="match status" value="1"/>
</dbReference>
<keyword evidence="1" id="KW-0004">4Fe-4S</keyword>
<proteinExistence type="predicted"/>
<evidence type="ECO:0000313" key="7">
    <source>
        <dbReference type="Proteomes" id="UP000636394"/>
    </source>
</evidence>
<dbReference type="RefSeq" id="WP_166338555.1">
    <property type="nucleotide sequence ID" value="NZ_WPCR01000002.1"/>
</dbReference>
<protein>
    <submittedName>
        <fullName evidence="6">4Fe-4S dicluster domain-containing protein</fullName>
    </submittedName>
</protein>
<keyword evidence="7" id="KW-1185">Reference proteome</keyword>
<dbReference type="InterPro" id="IPR017896">
    <property type="entry name" value="4Fe4S_Fe-S-bd"/>
</dbReference>
<evidence type="ECO:0000313" key="6">
    <source>
        <dbReference type="EMBL" id="NHM13602.1"/>
    </source>
</evidence>
<dbReference type="InterPro" id="IPR050572">
    <property type="entry name" value="Fe-S_Ferredoxin"/>
</dbReference>
<reference evidence="6 7" key="1">
    <citation type="submission" date="2019-11" db="EMBL/GenBank/DDBJ databases">
        <title>Eggerthellaceae novel genus isolated from the rectal contents of marmort.</title>
        <authorList>
            <person name="Zhang G."/>
        </authorList>
    </citation>
    <scope>NUCLEOTIDE SEQUENCE [LARGE SCALE GENOMIC DNA]</scope>
    <source>
        <strain evidence="7">zg-886</strain>
    </source>
</reference>
<feature type="domain" description="4Fe-4S ferredoxin-type" evidence="5">
    <location>
        <begin position="46"/>
        <end position="76"/>
    </location>
</feature>
<dbReference type="PANTHER" id="PTHR43687">
    <property type="entry name" value="ADENYLYLSULFATE REDUCTASE, BETA SUBUNIT"/>
    <property type="match status" value="1"/>
</dbReference>
<evidence type="ECO:0000256" key="4">
    <source>
        <dbReference type="ARBA" id="ARBA00023014"/>
    </source>
</evidence>
<dbReference type="PROSITE" id="PS00198">
    <property type="entry name" value="4FE4S_FER_1"/>
    <property type="match status" value="2"/>
</dbReference>
<dbReference type="SUPFAM" id="SSF54862">
    <property type="entry name" value="4Fe-4S ferredoxins"/>
    <property type="match status" value="1"/>
</dbReference>
<organism evidence="6 7">
    <name type="scientific">Xiamenia xianingshaonis</name>
    <dbReference type="NCBI Taxonomy" id="2682776"/>
    <lineage>
        <taxon>Bacteria</taxon>
        <taxon>Bacillati</taxon>
        <taxon>Actinomycetota</taxon>
        <taxon>Coriobacteriia</taxon>
        <taxon>Eggerthellales</taxon>
        <taxon>Eggerthellaceae</taxon>
        <taxon>Xiamenia</taxon>
    </lineage>
</organism>
<gene>
    <name evidence="6" type="ORF">GMI68_02245</name>
</gene>
<evidence type="ECO:0000256" key="3">
    <source>
        <dbReference type="ARBA" id="ARBA00023004"/>
    </source>
</evidence>
<dbReference type="InterPro" id="IPR017900">
    <property type="entry name" value="4Fe4S_Fe_S_CS"/>
</dbReference>
<dbReference type="PROSITE" id="PS51379">
    <property type="entry name" value="4FE4S_FER_2"/>
    <property type="match status" value="2"/>
</dbReference>
<feature type="domain" description="4Fe-4S ferredoxin-type" evidence="5">
    <location>
        <begin position="13"/>
        <end position="43"/>
    </location>
</feature>
<evidence type="ECO:0000256" key="2">
    <source>
        <dbReference type="ARBA" id="ARBA00022723"/>
    </source>
</evidence>
<sequence>MYGPPRFSIGSGGVVCVDEPRCIGCGLCVRACPTKHILEVSDQDSKRITVARPHLCTGCGCCVTSCPRSALRVQPRDL</sequence>
<dbReference type="Proteomes" id="UP000636394">
    <property type="component" value="Unassembled WGS sequence"/>
</dbReference>
<keyword evidence="3" id="KW-0408">Iron</keyword>